<name>A0A5S3Z799_9GAMM</name>
<organism evidence="2 3">
    <name type="scientific">Pseudoalteromonas ruthenica</name>
    <dbReference type="NCBI Taxonomy" id="151081"/>
    <lineage>
        <taxon>Bacteria</taxon>
        <taxon>Pseudomonadati</taxon>
        <taxon>Pseudomonadota</taxon>
        <taxon>Gammaproteobacteria</taxon>
        <taxon>Alteromonadales</taxon>
        <taxon>Pseudoalteromonadaceae</taxon>
        <taxon>Pseudoalteromonas</taxon>
    </lineage>
</organism>
<dbReference type="AlphaFoldDB" id="A0A5S3Z799"/>
<gene>
    <name evidence="2" type="ORF">CWC05_07700</name>
</gene>
<dbReference type="Proteomes" id="UP000305874">
    <property type="component" value="Unassembled WGS sequence"/>
</dbReference>
<proteinExistence type="predicted"/>
<feature type="chain" id="PRO_5024283503" evidence="1">
    <location>
        <begin position="21"/>
        <end position="143"/>
    </location>
</feature>
<accession>A0A5S3Z799</accession>
<comment type="caution">
    <text evidence="2">The sequence shown here is derived from an EMBL/GenBank/DDBJ whole genome shotgun (WGS) entry which is preliminary data.</text>
</comment>
<reference evidence="2 3" key="1">
    <citation type="submission" date="2017-12" db="EMBL/GenBank/DDBJ databases">
        <authorList>
            <person name="Paulsen S."/>
            <person name="Gram L.K."/>
        </authorList>
    </citation>
    <scope>NUCLEOTIDE SEQUENCE [LARGE SCALE GENOMIC DNA]</scope>
    <source>
        <strain evidence="2 3">S2897</strain>
    </source>
</reference>
<protein>
    <submittedName>
        <fullName evidence="2">Uncharacterized protein</fullName>
    </submittedName>
</protein>
<reference evidence="3" key="2">
    <citation type="submission" date="2019-06" db="EMBL/GenBank/DDBJ databases">
        <title>Co-occurence of chitin degradation, pigmentation and bioactivity in marine Pseudoalteromonas.</title>
        <authorList>
            <person name="Sonnenschein E.C."/>
            <person name="Bech P.K."/>
        </authorList>
    </citation>
    <scope>NUCLEOTIDE SEQUENCE [LARGE SCALE GENOMIC DNA]</scope>
    <source>
        <strain evidence="3">S2897</strain>
    </source>
</reference>
<sequence length="143" mass="15966">MAVRIFLILITFLLSSASLANDAEFSSFRIETDSYDTRSGVFKGLLCLESQDSIEVVLSLTTSERLQLFRLAQQDIFVGNAGVGELESVCVSSYPYEVIYGDSTGKIKTTCYSPLQDDKAHLLKFVYSIDTVQNLPKSHCRLY</sequence>
<evidence type="ECO:0000256" key="1">
    <source>
        <dbReference type="SAM" id="SignalP"/>
    </source>
</evidence>
<dbReference type="EMBL" id="PNCG01000005">
    <property type="protein sequence ID" value="TMP87725.1"/>
    <property type="molecule type" value="Genomic_DNA"/>
</dbReference>
<evidence type="ECO:0000313" key="2">
    <source>
        <dbReference type="EMBL" id="TMP87725.1"/>
    </source>
</evidence>
<feature type="signal peptide" evidence="1">
    <location>
        <begin position="1"/>
        <end position="20"/>
    </location>
</feature>
<keyword evidence="1" id="KW-0732">Signal</keyword>
<evidence type="ECO:0000313" key="3">
    <source>
        <dbReference type="Proteomes" id="UP000305874"/>
    </source>
</evidence>